<dbReference type="InterPro" id="IPR018934">
    <property type="entry name" value="RIO_dom"/>
</dbReference>
<feature type="domain" description="RIO-type" evidence="9">
    <location>
        <begin position="159"/>
        <end position="197"/>
    </location>
</feature>
<dbReference type="EMBL" id="CABFOC020000007">
    <property type="protein sequence ID" value="CAH0044852.1"/>
    <property type="molecule type" value="Genomic_DNA"/>
</dbReference>
<comment type="catalytic activity">
    <reaction evidence="8">
        <text>L-seryl-[protein] + ATP = O-phospho-L-seryl-[protein] + ADP + H(+)</text>
        <dbReference type="Rhea" id="RHEA:17989"/>
        <dbReference type="Rhea" id="RHEA-COMP:9863"/>
        <dbReference type="Rhea" id="RHEA-COMP:11604"/>
        <dbReference type="ChEBI" id="CHEBI:15378"/>
        <dbReference type="ChEBI" id="CHEBI:29999"/>
        <dbReference type="ChEBI" id="CHEBI:30616"/>
        <dbReference type="ChEBI" id="CHEBI:83421"/>
        <dbReference type="ChEBI" id="CHEBI:456216"/>
        <dbReference type="EC" id="2.7.11.1"/>
    </reaction>
</comment>
<keyword evidence="3" id="KW-0808">Transferase</keyword>
<dbReference type="GO" id="GO:0005524">
    <property type="term" value="F:ATP binding"/>
    <property type="evidence" value="ECO:0007669"/>
    <property type="project" value="UniProtKB-KW"/>
</dbReference>
<reference evidence="10" key="1">
    <citation type="submission" date="2021-10" db="EMBL/GenBank/DDBJ databases">
        <authorList>
            <person name="Piombo E."/>
        </authorList>
    </citation>
    <scope>NUCLEOTIDE SEQUENCE</scope>
</reference>
<dbReference type="Proteomes" id="UP000775872">
    <property type="component" value="Unassembled WGS sequence"/>
</dbReference>
<evidence type="ECO:0000256" key="3">
    <source>
        <dbReference type="ARBA" id="ARBA00022679"/>
    </source>
</evidence>
<evidence type="ECO:0000259" key="9">
    <source>
        <dbReference type="Pfam" id="PF01163"/>
    </source>
</evidence>
<keyword evidence="2" id="KW-0723">Serine/threonine-protein kinase</keyword>
<dbReference type="Pfam" id="PF01163">
    <property type="entry name" value="RIO1"/>
    <property type="match status" value="1"/>
</dbReference>
<comment type="caution">
    <text evidence="10">The sequence shown here is derived from an EMBL/GenBank/DDBJ whole genome shotgun (WGS) entry which is preliminary data.</text>
</comment>
<keyword evidence="6" id="KW-0067">ATP-binding</keyword>
<dbReference type="Gene3D" id="1.10.510.10">
    <property type="entry name" value="Transferase(Phosphotransferase) domain 1"/>
    <property type="match status" value="1"/>
</dbReference>
<keyword evidence="4" id="KW-0547">Nucleotide-binding</keyword>
<accession>A0A9N9W5G2</accession>
<sequence>MVNPRGILLNVESGPNDIRYRIKRVNRIIYVPVLNPDIIPEDRRTYGPSAIDELSKLEEWNDDSWNTLQVDQDENGVKCYKDVAHPHSVPVHYLLRRSIYDISTLRVIPGSSLVPKLLGYVSESSSAARIIGFLVEKVNGRHADLEDLEVSEAALDRLHISLVHGDLCKYNIIITDKGPKFIDLEDSVLVGADSWSDELRQKEKQGLATKLSNTSGLGRPWECQTG</sequence>
<name>A0A9N9W5G2_9HYPO</name>
<dbReference type="EC" id="2.7.11.1" evidence="1"/>
<evidence type="ECO:0000256" key="4">
    <source>
        <dbReference type="ARBA" id="ARBA00022741"/>
    </source>
</evidence>
<protein>
    <recommendedName>
        <fullName evidence="1">non-specific serine/threonine protein kinase</fullName>
        <ecNumber evidence="1">2.7.11.1</ecNumber>
    </recommendedName>
</protein>
<dbReference type="OrthoDB" id="5150882at2759"/>
<evidence type="ECO:0000256" key="5">
    <source>
        <dbReference type="ARBA" id="ARBA00022777"/>
    </source>
</evidence>
<dbReference type="InterPro" id="IPR011009">
    <property type="entry name" value="Kinase-like_dom_sf"/>
</dbReference>
<evidence type="ECO:0000256" key="1">
    <source>
        <dbReference type="ARBA" id="ARBA00012513"/>
    </source>
</evidence>
<dbReference type="AlphaFoldDB" id="A0A9N9W5G2"/>
<evidence type="ECO:0000256" key="8">
    <source>
        <dbReference type="ARBA" id="ARBA00048679"/>
    </source>
</evidence>
<organism evidence="10 11">
    <name type="scientific">Clonostachys solani</name>
    <dbReference type="NCBI Taxonomy" id="160281"/>
    <lineage>
        <taxon>Eukaryota</taxon>
        <taxon>Fungi</taxon>
        <taxon>Dikarya</taxon>
        <taxon>Ascomycota</taxon>
        <taxon>Pezizomycotina</taxon>
        <taxon>Sordariomycetes</taxon>
        <taxon>Hypocreomycetidae</taxon>
        <taxon>Hypocreales</taxon>
        <taxon>Bionectriaceae</taxon>
        <taxon>Clonostachys</taxon>
    </lineage>
</organism>
<evidence type="ECO:0000313" key="10">
    <source>
        <dbReference type="EMBL" id="CAH0044852.1"/>
    </source>
</evidence>
<proteinExistence type="predicted"/>
<keyword evidence="11" id="KW-1185">Reference proteome</keyword>
<evidence type="ECO:0000256" key="2">
    <source>
        <dbReference type="ARBA" id="ARBA00022527"/>
    </source>
</evidence>
<gene>
    <name evidence="10" type="ORF">CSOL1703_00010592</name>
</gene>
<evidence type="ECO:0000256" key="6">
    <source>
        <dbReference type="ARBA" id="ARBA00022840"/>
    </source>
</evidence>
<comment type="catalytic activity">
    <reaction evidence="7">
        <text>L-threonyl-[protein] + ATP = O-phospho-L-threonyl-[protein] + ADP + H(+)</text>
        <dbReference type="Rhea" id="RHEA:46608"/>
        <dbReference type="Rhea" id="RHEA-COMP:11060"/>
        <dbReference type="Rhea" id="RHEA-COMP:11605"/>
        <dbReference type="ChEBI" id="CHEBI:15378"/>
        <dbReference type="ChEBI" id="CHEBI:30013"/>
        <dbReference type="ChEBI" id="CHEBI:30616"/>
        <dbReference type="ChEBI" id="CHEBI:61977"/>
        <dbReference type="ChEBI" id="CHEBI:456216"/>
        <dbReference type="EC" id="2.7.11.1"/>
    </reaction>
</comment>
<keyword evidence="5" id="KW-0418">Kinase</keyword>
<dbReference type="GO" id="GO:0004674">
    <property type="term" value="F:protein serine/threonine kinase activity"/>
    <property type="evidence" value="ECO:0007669"/>
    <property type="project" value="UniProtKB-KW"/>
</dbReference>
<dbReference type="SUPFAM" id="SSF56112">
    <property type="entry name" value="Protein kinase-like (PK-like)"/>
    <property type="match status" value="1"/>
</dbReference>
<evidence type="ECO:0000313" key="11">
    <source>
        <dbReference type="Proteomes" id="UP000775872"/>
    </source>
</evidence>
<evidence type="ECO:0000256" key="7">
    <source>
        <dbReference type="ARBA" id="ARBA00047899"/>
    </source>
</evidence>